<evidence type="ECO:0000256" key="1">
    <source>
        <dbReference type="ARBA" id="ARBA00023125"/>
    </source>
</evidence>
<accession>A0A1H6FD00</accession>
<dbReference type="PANTHER" id="PTHR46558">
    <property type="entry name" value="TRACRIPTIONAL REGULATORY PROTEIN-RELATED-RELATED"/>
    <property type="match status" value="1"/>
</dbReference>
<proteinExistence type="predicted"/>
<dbReference type="InterPro" id="IPR001387">
    <property type="entry name" value="Cro/C1-type_HTH"/>
</dbReference>
<dbReference type="InterPro" id="IPR010982">
    <property type="entry name" value="Lambda_DNA-bd_dom_sf"/>
</dbReference>
<dbReference type="EMBL" id="FMSV02000533">
    <property type="protein sequence ID" value="SEH07513.1"/>
    <property type="molecule type" value="Genomic_DNA"/>
</dbReference>
<feature type="domain" description="HTH cro/C1-type" evidence="3">
    <location>
        <begin position="7"/>
        <end position="61"/>
    </location>
</feature>
<dbReference type="PROSITE" id="PS50943">
    <property type="entry name" value="HTH_CROC1"/>
    <property type="match status" value="1"/>
</dbReference>
<dbReference type="Pfam" id="PF01381">
    <property type="entry name" value="HTH_3"/>
    <property type="match status" value="1"/>
</dbReference>
<keyword evidence="1" id="KW-0238">DNA-binding</keyword>
<dbReference type="Gene3D" id="1.10.260.40">
    <property type="entry name" value="lambda repressor-like DNA-binding domains"/>
    <property type="match status" value="1"/>
</dbReference>
<dbReference type="AlphaFoldDB" id="A0A1H6FD00"/>
<dbReference type="SUPFAM" id="SSF47413">
    <property type="entry name" value="lambda repressor-like DNA-binding domains"/>
    <property type="match status" value="1"/>
</dbReference>
<sequence length="133" mass="15286">MQIHEKLKVMRQCKNWTQEDLAEKLGWAVNSYAKIERGEVDIKLDKLNRLAEVMGVDIHELIDANDKTVLNFAENCHYNLPQGTVLLSETQCAHELEKAQLLLRERDKQITGLEQQVLQLQEMVVLMKQSGTA</sequence>
<dbReference type="GO" id="GO:0003677">
    <property type="term" value="F:DNA binding"/>
    <property type="evidence" value="ECO:0007669"/>
    <property type="project" value="UniProtKB-KW"/>
</dbReference>
<organism evidence="4 5">
    <name type="scientific">Candidatus Venteria ishoeyi</name>
    <dbReference type="NCBI Taxonomy" id="1899563"/>
    <lineage>
        <taxon>Bacteria</taxon>
        <taxon>Pseudomonadati</taxon>
        <taxon>Pseudomonadota</taxon>
        <taxon>Gammaproteobacteria</taxon>
        <taxon>Thiotrichales</taxon>
        <taxon>Thiotrichaceae</taxon>
        <taxon>Venteria</taxon>
    </lineage>
</organism>
<evidence type="ECO:0000313" key="5">
    <source>
        <dbReference type="Proteomes" id="UP000236724"/>
    </source>
</evidence>
<dbReference type="RefSeq" id="WP_103921158.1">
    <property type="nucleotide sequence ID" value="NZ_FMSV02000533.1"/>
</dbReference>
<dbReference type="Proteomes" id="UP000236724">
    <property type="component" value="Unassembled WGS sequence"/>
</dbReference>
<gene>
    <name evidence="4" type="ORF">MBHS_03389</name>
</gene>
<feature type="coiled-coil region" evidence="2">
    <location>
        <begin position="96"/>
        <end position="123"/>
    </location>
</feature>
<protein>
    <submittedName>
        <fullName evidence="4">Helix-turn-helix</fullName>
    </submittedName>
</protein>
<dbReference type="OrthoDB" id="5678656at2"/>
<keyword evidence="2" id="KW-0175">Coiled coil</keyword>
<name>A0A1H6FD00_9GAMM</name>
<dbReference type="PANTHER" id="PTHR46558:SF4">
    <property type="entry name" value="DNA-BIDING PHAGE PROTEIN"/>
    <property type="match status" value="1"/>
</dbReference>
<evidence type="ECO:0000313" key="4">
    <source>
        <dbReference type="EMBL" id="SEH07513.1"/>
    </source>
</evidence>
<keyword evidence="5" id="KW-1185">Reference proteome</keyword>
<dbReference type="SMART" id="SM00530">
    <property type="entry name" value="HTH_XRE"/>
    <property type="match status" value="1"/>
</dbReference>
<reference evidence="4 5" key="1">
    <citation type="submission" date="2016-10" db="EMBL/GenBank/DDBJ databases">
        <authorList>
            <person name="de Groot N.N."/>
        </authorList>
    </citation>
    <scope>NUCLEOTIDE SEQUENCE [LARGE SCALE GENOMIC DNA]</scope>
    <source>
        <strain evidence="4">MBHS1</strain>
    </source>
</reference>
<dbReference type="CDD" id="cd00093">
    <property type="entry name" value="HTH_XRE"/>
    <property type="match status" value="1"/>
</dbReference>
<evidence type="ECO:0000259" key="3">
    <source>
        <dbReference type="PROSITE" id="PS50943"/>
    </source>
</evidence>
<evidence type="ECO:0000256" key="2">
    <source>
        <dbReference type="SAM" id="Coils"/>
    </source>
</evidence>